<dbReference type="PANTHER" id="PTHR42830">
    <property type="entry name" value="OSMOTICALLY INDUCIBLE FAMILY PROTEIN"/>
    <property type="match status" value="1"/>
</dbReference>
<reference evidence="1 2" key="1">
    <citation type="submission" date="2017-05" db="EMBL/GenBank/DDBJ databases">
        <title>Complete and WGS of Bordetella genogroups.</title>
        <authorList>
            <person name="Spilker T."/>
            <person name="LiPuma J."/>
        </authorList>
    </citation>
    <scope>NUCLEOTIDE SEQUENCE [LARGE SCALE GENOMIC DNA]</scope>
    <source>
        <strain evidence="1 2">AU7206</strain>
    </source>
</reference>
<dbReference type="InterPro" id="IPR019904">
    <property type="entry name" value="Peroxiredoxin_OsmC"/>
</dbReference>
<dbReference type="OrthoDB" id="9807532at2"/>
<dbReference type="InterPro" id="IPR052707">
    <property type="entry name" value="OsmC_Ohr_Peroxiredoxin"/>
</dbReference>
<keyword evidence="2" id="KW-1185">Reference proteome</keyword>
<name>A0A1W6ZB92_9BORD</name>
<dbReference type="SUPFAM" id="SSF82784">
    <property type="entry name" value="OsmC-like"/>
    <property type="match status" value="1"/>
</dbReference>
<dbReference type="GO" id="GO:0004601">
    <property type="term" value="F:peroxidase activity"/>
    <property type="evidence" value="ECO:0007669"/>
    <property type="project" value="InterPro"/>
</dbReference>
<dbReference type="AlphaFoldDB" id="A0A1W6ZB92"/>
<dbReference type="STRING" id="463040.CAL15_09660"/>
<dbReference type="Proteomes" id="UP000194161">
    <property type="component" value="Chromosome"/>
</dbReference>
<dbReference type="RefSeq" id="WP_086078397.1">
    <property type="nucleotide sequence ID" value="NZ_CP021111.1"/>
</dbReference>
<evidence type="ECO:0000313" key="1">
    <source>
        <dbReference type="EMBL" id="ARP94631.1"/>
    </source>
</evidence>
<dbReference type="InterPro" id="IPR036102">
    <property type="entry name" value="OsmC/Ohrsf"/>
</dbReference>
<dbReference type="Pfam" id="PF02566">
    <property type="entry name" value="OsmC"/>
    <property type="match status" value="1"/>
</dbReference>
<dbReference type="Gene3D" id="3.30.300.20">
    <property type="match status" value="1"/>
</dbReference>
<sequence length="141" mass="14508">MKKTASAVWQGDLKTGKGTVSTQSGALREQPYGFNTRFGDEPGTNPEELLGAAHAGCFSMALSNILGEAGLTPARIDTAAEVTLDKTDGGFSITAVHLKVVAEIPGADAKAFEEAAAKAKAGCPVSKVLNAKITMDAKLKS</sequence>
<dbReference type="PANTHER" id="PTHR42830:SF1">
    <property type="entry name" value="OSMOTICALLY INDUCIBLE FAMILY PROTEIN"/>
    <property type="match status" value="1"/>
</dbReference>
<protein>
    <submittedName>
        <fullName evidence="1">OsmC family peroxiredoxin</fullName>
    </submittedName>
</protein>
<dbReference type="EMBL" id="CP021111">
    <property type="protein sequence ID" value="ARP94631.1"/>
    <property type="molecule type" value="Genomic_DNA"/>
</dbReference>
<dbReference type="KEGG" id="bgm:CAL15_09660"/>
<dbReference type="NCBIfam" id="TIGR03562">
    <property type="entry name" value="osmo_induc_OsmC"/>
    <property type="match status" value="1"/>
</dbReference>
<accession>A0A1W6ZB92</accession>
<dbReference type="InterPro" id="IPR015946">
    <property type="entry name" value="KH_dom-like_a/b"/>
</dbReference>
<organism evidence="1 2">
    <name type="scientific">Bordetella genomosp. 13</name>
    <dbReference type="NCBI Taxonomy" id="463040"/>
    <lineage>
        <taxon>Bacteria</taxon>
        <taxon>Pseudomonadati</taxon>
        <taxon>Pseudomonadota</taxon>
        <taxon>Betaproteobacteria</taxon>
        <taxon>Burkholderiales</taxon>
        <taxon>Alcaligenaceae</taxon>
        <taxon>Bordetella</taxon>
    </lineage>
</organism>
<gene>
    <name evidence="1" type="ORF">CAL15_09660</name>
</gene>
<evidence type="ECO:0000313" key="2">
    <source>
        <dbReference type="Proteomes" id="UP000194161"/>
    </source>
</evidence>
<dbReference type="GO" id="GO:0006979">
    <property type="term" value="P:response to oxidative stress"/>
    <property type="evidence" value="ECO:0007669"/>
    <property type="project" value="InterPro"/>
</dbReference>
<proteinExistence type="predicted"/>
<dbReference type="InterPro" id="IPR003718">
    <property type="entry name" value="OsmC/Ohr_fam"/>
</dbReference>